<comment type="caution">
    <text evidence="1">The sequence shown here is derived from an EMBL/GenBank/DDBJ whole genome shotgun (WGS) entry which is preliminary data.</text>
</comment>
<reference evidence="1" key="1">
    <citation type="submission" date="2020-03" db="EMBL/GenBank/DDBJ databases">
        <authorList>
            <person name="Weist P."/>
        </authorList>
    </citation>
    <scope>NUCLEOTIDE SEQUENCE</scope>
</reference>
<evidence type="ECO:0000313" key="1">
    <source>
        <dbReference type="EMBL" id="CAB1456729.1"/>
    </source>
</evidence>
<dbReference type="EMBL" id="CADEAL010004309">
    <property type="protein sequence ID" value="CAB1456729.1"/>
    <property type="molecule type" value="Genomic_DNA"/>
</dbReference>
<dbReference type="Proteomes" id="UP001153269">
    <property type="component" value="Unassembled WGS sequence"/>
</dbReference>
<organism evidence="1 2">
    <name type="scientific">Pleuronectes platessa</name>
    <name type="common">European plaice</name>
    <dbReference type="NCBI Taxonomy" id="8262"/>
    <lineage>
        <taxon>Eukaryota</taxon>
        <taxon>Metazoa</taxon>
        <taxon>Chordata</taxon>
        <taxon>Craniata</taxon>
        <taxon>Vertebrata</taxon>
        <taxon>Euteleostomi</taxon>
        <taxon>Actinopterygii</taxon>
        <taxon>Neopterygii</taxon>
        <taxon>Teleostei</taxon>
        <taxon>Neoteleostei</taxon>
        <taxon>Acanthomorphata</taxon>
        <taxon>Carangaria</taxon>
        <taxon>Pleuronectiformes</taxon>
        <taxon>Pleuronectoidei</taxon>
        <taxon>Pleuronectidae</taxon>
        <taxon>Pleuronectes</taxon>
    </lineage>
</organism>
<evidence type="ECO:0000313" key="2">
    <source>
        <dbReference type="Proteomes" id="UP001153269"/>
    </source>
</evidence>
<proteinExistence type="predicted"/>
<dbReference type="AlphaFoldDB" id="A0A9N7VVV9"/>
<sequence length="81" mass="9276">MSRPWPKISPPQHTKAAALRQEHYDLWLPPATITHLGQPHPPPPLGRHTARRNLRNSPIVTLKVLCAREGKILQTLPFHMR</sequence>
<keyword evidence="2" id="KW-1185">Reference proteome</keyword>
<protein>
    <submittedName>
        <fullName evidence="1">Uncharacterized protein</fullName>
    </submittedName>
</protein>
<gene>
    <name evidence="1" type="ORF">PLEPLA_LOCUS44521</name>
</gene>
<name>A0A9N7VVV9_PLEPL</name>
<accession>A0A9N7VVV9</accession>